<accession>A0A136PUN8</accession>
<dbReference type="RefSeq" id="WP_083978364.1">
    <property type="nucleotide sequence ID" value="NZ_JBIUBN010000030.1"/>
</dbReference>
<feature type="region of interest" description="Disordered" evidence="1">
    <location>
        <begin position="449"/>
        <end position="480"/>
    </location>
</feature>
<evidence type="ECO:0000256" key="1">
    <source>
        <dbReference type="SAM" id="MobiDB-lite"/>
    </source>
</evidence>
<keyword evidence="2" id="KW-1133">Transmembrane helix</keyword>
<protein>
    <submittedName>
        <fullName evidence="3">Uncharacterized protein</fullName>
    </submittedName>
</protein>
<reference evidence="3 4" key="1">
    <citation type="submission" date="2016-01" db="EMBL/GenBank/DDBJ databases">
        <title>Whole genome sequence and analysis of Micromonospora rosaria DSM 803, which can produce antibacterial substance rosamicin.</title>
        <authorList>
            <person name="Yang H."/>
            <person name="He X."/>
            <person name="Zhu D."/>
        </authorList>
    </citation>
    <scope>NUCLEOTIDE SEQUENCE [LARGE SCALE GENOMIC DNA]</scope>
    <source>
        <strain evidence="3 4">DSM 803</strain>
    </source>
</reference>
<keyword evidence="2" id="KW-0812">Transmembrane</keyword>
<gene>
    <name evidence="3" type="ORF">AWW66_09895</name>
</gene>
<dbReference type="PROSITE" id="PS51257">
    <property type="entry name" value="PROKAR_LIPOPROTEIN"/>
    <property type="match status" value="1"/>
</dbReference>
<evidence type="ECO:0000256" key="2">
    <source>
        <dbReference type="SAM" id="Phobius"/>
    </source>
</evidence>
<dbReference type="EMBL" id="LRQV01000025">
    <property type="protein sequence ID" value="KXK62142.1"/>
    <property type="molecule type" value="Genomic_DNA"/>
</dbReference>
<dbReference type="AlphaFoldDB" id="A0A136PUN8"/>
<name>A0A136PUN8_9ACTN</name>
<comment type="caution">
    <text evidence="3">The sequence shown here is derived from an EMBL/GenBank/DDBJ whole genome shotgun (WGS) entry which is preliminary data.</text>
</comment>
<evidence type="ECO:0000313" key="4">
    <source>
        <dbReference type="Proteomes" id="UP000070620"/>
    </source>
</evidence>
<proteinExistence type="predicted"/>
<feature type="transmembrane region" description="Helical" evidence="2">
    <location>
        <begin position="39"/>
        <end position="59"/>
    </location>
</feature>
<dbReference type="OrthoDB" id="3276272at2"/>
<organism evidence="3 4">
    <name type="scientific">Micromonospora rosaria</name>
    <dbReference type="NCBI Taxonomy" id="47874"/>
    <lineage>
        <taxon>Bacteria</taxon>
        <taxon>Bacillati</taxon>
        <taxon>Actinomycetota</taxon>
        <taxon>Actinomycetes</taxon>
        <taxon>Micromonosporales</taxon>
        <taxon>Micromonosporaceae</taxon>
        <taxon>Micromonospora</taxon>
    </lineage>
</organism>
<keyword evidence="2" id="KW-0472">Membrane</keyword>
<keyword evidence="4" id="KW-1185">Reference proteome</keyword>
<evidence type="ECO:0000313" key="3">
    <source>
        <dbReference type="EMBL" id="KXK62142.1"/>
    </source>
</evidence>
<feature type="transmembrane region" description="Helical" evidence="2">
    <location>
        <begin position="71"/>
        <end position="90"/>
    </location>
</feature>
<dbReference type="Proteomes" id="UP000070620">
    <property type="component" value="Unassembled WGS sequence"/>
</dbReference>
<sequence>MNRILKPALLLGGPVLLAAGCYGLAPYYTTIAVWELRPILPVALAVAVGLAIAAGLGSLGARLDEYDNRPMIGLGLAGCLIGAIVAVGWITHTQYQQDRTLAGTLTVTTTPVPDLAGRTPFQVAQAQARSALPDGGDIVSDAHLPDQGRHATLVTRRGMLAGYATVLTTPATGDGQGPAGRCEFDHHRADARAGGLFGHNLGRQISTHQRWVRFTADDIYAYCDHDRPIVVVPLKRQSGILVVTEKPAGVALYDGKTGELTITTDTTGVPGPSYPLSLAAQQRDATTATGSFTDWLFRRAGWELPDDDVNSANTAEYTLTTDGRPTYVTPMTARGSATAISAITTVPARHSGLRLAPLTVHRLDPTWVSPTAIADRIRADYQDLPNWHTITVYEIIPTGRDRWTATLGTGQTILYRATGVGTLTGDTPTCLHHTDGSILRCGSTANTHGNGPGLHYAPNSTPRPGEGHPTPSSAPNDRDLNRMTDQQLADLHRRIADETACRLQHTCHR</sequence>